<evidence type="ECO:0000313" key="2">
    <source>
        <dbReference type="Proteomes" id="UP000284021"/>
    </source>
</evidence>
<dbReference type="Proteomes" id="UP000284021">
    <property type="component" value="Unassembled WGS sequence"/>
</dbReference>
<dbReference type="OrthoDB" id="6902429at2"/>
<dbReference type="RefSeq" id="WP_119955722.1">
    <property type="nucleotide sequence ID" value="NZ_QYUR01000006.1"/>
</dbReference>
<gene>
    <name evidence="1" type="ORF">D3879_18490</name>
</gene>
<comment type="caution">
    <text evidence="1">The sequence shown here is derived from an EMBL/GenBank/DDBJ whole genome shotgun (WGS) entry which is preliminary data.</text>
</comment>
<protein>
    <submittedName>
        <fullName evidence="1">DUF3509 domain-containing protein</fullName>
    </submittedName>
</protein>
<organism evidence="1 2">
    <name type="scientific">Pseudomonas cavernicola</name>
    <dbReference type="NCBI Taxonomy" id="2320866"/>
    <lineage>
        <taxon>Bacteria</taxon>
        <taxon>Pseudomonadati</taxon>
        <taxon>Pseudomonadota</taxon>
        <taxon>Gammaproteobacteria</taxon>
        <taxon>Pseudomonadales</taxon>
        <taxon>Pseudomonadaceae</taxon>
        <taxon>Pseudomonas</taxon>
    </lineage>
</organism>
<dbReference type="EMBL" id="QYUR01000006">
    <property type="protein sequence ID" value="RJG10036.1"/>
    <property type="molecule type" value="Genomic_DNA"/>
</dbReference>
<reference evidence="1 2" key="1">
    <citation type="submission" date="2018-09" db="EMBL/GenBank/DDBJ databases">
        <authorList>
            <person name="Zhu H."/>
        </authorList>
    </citation>
    <scope>NUCLEOTIDE SEQUENCE [LARGE SCALE GENOMIC DNA]</scope>
    <source>
        <strain evidence="1 2">K1S02-6</strain>
    </source>
</reference>
<accession>A0A418XBZ6</accession>
<proteinExistence type="predicted"/>
<sequence length="95" mass="10470">MQHINIGLLEKTFHPLRVSLGNRRPDGGIVLTLADTTNVPVYSRVISSKEVNSPDVFGRVIEDVRRELSIRSGSLSTEIKKQLAENAGVMPYIPA</sequence>
<dbReference type="Pfam" id="PF12021">
    <property type="entry name" value="DUF3509"/>
    <property type="match status" value="1"/>
</dbReference>
<name>A0A418XBZ6_9PSED</name>
<dbReference type="InterPro" id="IPR021898">
    <property type="entry name" value="DUF3509"/>
</dbReference>
<evidence type="ECO:0000313" key="1">
    <source>
        <dbReference type="EMBL" id="RJG10036.1"/>
    </source>
</evidence>
<dbReference type="AlphaFoldDB" id="A0A418XBZ6"/>
<keyword evidence="2" id="KW-1185">Reference proteome</keyword>